<proteinExistence type="predicted"/>
<dbReference type="EMBL" id="QGNY01000007">
    <property type="protein sequence ID" value="PWS30400.1"/>
    <property type="molecule type" value="Genomic_DNA"/>
</dbReference>
<sequence>MRAENKLLFNISLKQSKMKLKLILILAIVASLYTACKKDLGNYDYHPPSEPTLSAFKDSTFAALLGDSLVLKPKVALEGANPLTDLSYEWRITVQEELREAVYTGYPLRIVYNLGPGLRTAKLIITDKRNGLKYVLPFKVNGSTQFTSGKLVLTVDNGVTKLSFIKPDNKTVIADIYNAFHGEVLPNNPVQLYFSDPLPYQPITKQEFWILCNDQTKKSPVLDASTLLRKSYFNDQFFTQPGTIVPGYLEAYMGTVPTGVVNGKLYVGVLSTAPFAPDYGKFANEQAGDYSLSKYFTHAGSFYFAFDTKSKGFVTFAGDGSYLGKDYIVDQTGTGFDPMNIGMDNLLFMQTGQSGTYYAFFKAADGSIYELAFTYQFDSVNKKIKAEYKRIFKGASLVNADTKWQRNSLNVFYFTSNDKIYRYNPLNEDLRVLDADFGGKKVSMLKISTDDNTLTVGATGAVYTVDVSVGKNGVITQTINGIPGAPVDIVIRK</sequence>
<reference evidence="2" key="1">
    <citation type="submission" date="2018-05" db="EMBL/GenBank/DDBJ databases">
        <title>Pedobacter paludis sp. nov., isolated from wetland soil.</title>
        <authorList>
            <person name="Zhang Y."/>
        </authorList>
    </citation>
    <scope>NUCLEOTIDE SEQUENCE [LARGE SCALE GENOMIC DNA]</scope>
    <source>
        <strain evidence="2">R-8</strain>
    </source>
</reference>
<protein>
    <recommendedName>
        <fullName evidence="3">PKD-like family protein</fullName>
    </recommendedName>
</protein>
<name>A0A317ETY5_9SPHI</name>
<gene>
    <name evidence="1" type="ORF">DF947_18415</name>
</gene>
<organism evidence="1 2">
    <name type="scientific">Pedobacter paludis</name>
    <dbReference type="NCBI Taxonomy" id="2203212"/>
    <lineage>
        <taxon>Bacteria</taxon>
        <taxon>Pseudomonadati</taxon>
        <taxon>Bacteroidota</taxon>
        <taxon>Sphingobacteriia</taxon>
        <taxon>Sphingobacteriales</taxon>
        <taxon>Sphingobacteriaceae</taxon>
        <taxon>Pedobacter</taxon>
    </lineage>
</organism>
<dbReference type="Proteomes" id="UP000245391">
    <property type="component" value="Unassembled WGS sequence"/>
</dbReference>
<dbReference type="InterPro" id="IPR032183">
    <property type="entry name" value="PKD-like"/>
</dbReference>
<comment type="caution">
    <text evidence="1">The sequence shown here is derived from an EMBL/GenBank/DDBJ whole genome shotgun (WGS) entry which is preliminary data.</text>
</comment>
<evidence type="ECO:0008006" key="3">
    <source>
        <dbReference type="Google" id="ProtNLM"/>
    </source>
</evidence>
<dbReference type="AlphaFoldDB" id="A0A317ETY5"/>
<accession>A0A317ETY5</accession>
<evidence type="ECO:0000313" key="2">
    <source>
        <dbReference type="Proteomes" id="UP000245391"/>
    </source>
</evidence>
<keyword evidence="2" id="KW-1185">Reference proteome</keyword>
<evidence type="ECO:0000313" key="1">
    <source>
        <dbReference type="EMBL" id="PWS30400.1"/>
    </source>
</evidence>
<dbReference type="Pfam" id="PF16407">
    <property type="entry name" value="PKD_2"/>
    <property type="match status" value="1"/>
</dbReference>